<dbReference type="EMBL" id="CP000088">
    <property type="protein sequence ID" value="AAZ54306.1"/>
    <property type="molecule type" value="Genomic_DNA"/>
</dbReference>
<dbReference type="SUPFAM" id="SSF101874">
    <property type="entry name" value="YceI-like"/>
    <property type="match status" value="1"/>
</dbReference>
<evidence type="ECO:0000256" key="1">
    <source>
        <dbReference type="ARBA" id="ARBA00008812"/>
    </source>
</evidence>
<feature type="domain" description="Lipid/polyisoprenoid-binding YceI-like" evidence="2">
    <location>
        <begin position="50"/>
        <end position="224"/>
    </location>
</feature>
<evidence type="ECO:0000313" key="3">
    <source>
        <dbReference type="EMBL" id="AAZ54306.1"/>
    </source>
</evidence>
<protein>
    <recommendedName>
        <fullName evidence="2">Lipid/polyisoprenoid-binding YceI-like domain-containing protein</fullName>
    </recommendedName>
</protein>
<reference evidence="3" key="1">
    <citation type="submission" date="2005-07" db="EMBL/GenBank/DDBJ databases">
        <title>Complete sequence of Thermobifida fusca YX.</title>
        <authorList>
            <consortium name="US DOE Joint Genome Institute"/>
            <person name="Copeland A."/>
            <person name="Lucas S."/>
            <person name="Lapidus A."/>
            <person name="Barry K."/>
            <person name="Detter J.C."/>
            <person name="Glavina T."/>
            <person name="Hammon N."/>
            <person name="Israni S."/>
            <person name="Pitluck S."/>
            <person name="Di Bartolo G."/>
            <person name="Chain P."/>
            <person name="Schmutz J."/>
            <person name="Larimer F."/>
            <person name="Land M."/>
            <person name="Lykidis A."/>
            <person name="Richardson P."/>
        </authorList>
    </citation>
    <scope>NUCLEOTIDE SEQUENCE</scope>
    <source>
        <strain evidence="3">YX</strain>
    </source>
</reference>
<dbReference type="HOGENOM" id="CLU_071003_3_0_11"/>
<dbReference type="PANTHER" id="PTHR34406">
    <property type="entry name" value="PROTEIN YCEI"/>
    <property type="match status" value="1"/>
</dbReference>
<dbReference type="Pfam" id="PF04264">
    <property type="entry name" value="YceI"/>
    <property type="match status" value="1"/>
</dbReference>
<dbReference type="SMART" id="SM00867">
    <property type="entry name" value="YceI"/>
    <property type="match status" value="1"/>
</dbReference>
<dbReference type="AlphaFoldDB" id="Q47TB1"/>
<accession>Q47TB1</accession>
<dbReference type="InterPro" id="IPR036761">
    <property type="entry name" value="TTHA0802/YceI-like_sf"/>
</dbReference>
<sequence>MCYVNFLTRFSASCGPRHTHISLPIHPVTREQAMTVQEEKAQRVGPQPGTWYLDPLHSNLIFVAHYLKFGRVQGTLNRARGRVWVAEDPRESKVEVTVNTASLNTGVKARDTHLRSADFLDVERYPEMRFVSTGIETPTDRKANAFILHGELSLHGVTAPVSLDCQWVGEAPHYLGAEHGYGHFFSGSTVLRLSDFGISDGGELPWGGRLIGDEVDIVLEIRLQDSDPGDVE</sequence>
<gene>
    <name evidence="3" type="ordered locus">Tfu_0268</name>
</gene>
<dbReference type="PANTHER" id="PTHR34406:SF1">
    <property type="entry name" value="PROTEIN YCEI"/>
    <property type="match status" value="1"/>
</dbReference>
<dbReference type="eggNOG" id="COG2353">
    <property type="taxonomic scope" value="Bacteria"/>
</dbReference>
<name>Q47TB1_THEFY</name>
<evidence type="ECO:0000259" key="2">
    <source>
        <dbReference type="SMART" id="SM00867"/>
    </source>
</evidence>
<comment type="similarity">
    <text evidence="1">Belongs to the UPF0312 family.</text>
</comment>
<organism evidence="3">
    <name type="scientific">Thermobifida fusca (strain YX)</name>
    <dbReference type="NCBI Taxonomy" id="269800"/>
    <lineage>
        <taxon>Bacteria</taxon>
        <taxon>Bacillati</taxon>
        <taxon>Actinomycetota</taxon>
        <taxon>Actinomycetes</taxon>
        <taxon>Streptosporangiales</taxon>
        <taxon>Nocardiopsidaceae</taxon>
        <taxon>Thermobifida</taxon>
    </lineage>
</organism>
<dbReference type="STRING" id="269800.Tfu_0268"/>
<dbReference type="KEGG" id="tfu:Tfu_0268"/>
<dbReference type="InterPro" id="IPR007372">
    <property type="entry name" value="Lipid/polyisoprenoid-bd_YceI"/>
</dbReference>
<dbReference type="Gene3D" id="2.40.128.110">
    <property type="entry name" value="Lipid/polyisoprenoid-binding, YceI-like"/>
    <property type="match status" value="1"/>
</dbReference>
<proteinExistence type="inferred from homology"/>